<comment type="function">
    <text evidence="6 9">Catalyzes cyclization of the linear tetrapyrrole, hydroxymethylbilane, to the macrocyclic uroporphyrinogen III.</text>
</comment>
<dbReference type="SUPFAM" id="SSF69618">
    <property type="entry name" value="HemD-like"/>
    <property type="match status" value="1"/>
</dbReference>
<dbReference type="InterPro" id="IPR039793">
    <property type="entry name" value="UROS/Hem4"/>
</dbReference>
<dbReference type="UniPathway" id="UPA00251">
    <property type="reaction ID" value="UER00320"/>
</dbReference>
<gene>
    <name evidence="11" type="ORF">DPV83_08265</name>
</gene>
<dbReference type="RefSeq" id="WP_111296718.1">
    <property type="nucleotide sequence ID" value="NZ_CAUTCU010000023.1"/>
</dbReference>
<comment type="similarity">
    <text evidence="2 9">Belongs to the uroporphyrinogen-III synthase family.</text>
</comment>
<evidence type="ECO:0000313" key="11">
    <source>
        <dbReference type="EMBL" id="RDE70179.1"/>
    </source>
</evidence>
<dbReference type="InterPro" id="IPR003754">
    <property type="entry name" value="4pyrrol_synth_uPrphyn_synth"/>
</dbReference>
<evidence type="ECO:0000256" key="1">
    <source>
        <dbReference type="ARBA" id="ARBA00004772"/>
    </source>
</evidence>
<dbReference type="EMBL" id="QEPM01000006">
    <property type="protein sequence ID" value="RDE70179.1"/>
    <property type="molecule type" value="Genomic_DNA"/>
</dbReference>
<keyword evidence="4 9" id="KW-0456">Lyase</keyword>
<protein>
    <recommendedName>
        <fullName evidence="7 9">Uroporphyrinogen-III synthase</fullName>
        <ecNumber evidence="3 9">4.2.1.75</ecNumber>
    </recommendedName>
</protein>
<dbReference type="PANTHER" id="PTHR38042">
    <property type="entry name" value="UROPORPHYRINOGEN-III SYNTHASE, CHLOROPLASTIC"/>
    <property type="match status" value="1"/>
</dbReference>
<evidence type="ECO:0000256" key="6">
    <source>
        <dbReference type="ARBA" id="ARBA00037589"/>
    </source>
</evidence>
<dbReference type="AlphaFoldDB" id="A0A8B2U5M7"/>
<feature type="domain" description="Tetrapyrrole biosynthesis uroporphyrinogen III synthase" evidence="10">
    <location>
        <begin position="14"/>
        <end position="233"/>
    </location>
</feature>
<dbReference type="GO" id="GO:0004852">
    <property type="term" value="F:uroporphyrinogen-III synthase activity"/>
    <property type="evidence" value="ECO:0007669"/>
    <property type="project" value="UniProtKB-UniRule"/>
</dbReference>
<evidence type="ECO:0000256" key="9">
    <source>
        <dbReference type="RuleBase" id="RU366031"/>
    </source>
</evidence>
<evidence type="ECO:0000256" key="3">
    <source>
        <dbReference type="ARBA" id="ARBA00013109"/>
    </source>
</evidence>
<dbReference type="GO" id="GO:0006782">
    <property type="term" value="P:protoporphyrinogen IX biosynthetic process"/>
    <property type="evidence" value="ECO:0007669"/>
    <property type="project" value="UniProtKB-UniRule"/>
</dbReference>
<keyword evidence="5 9" id="KW-0627">Porphyrin biosynthesis</keyword>
<name>A0A8B2U5M7_9PAST</name>
<dbReference type="GO" id="GO:0006780">
    <property type="term" value="P:uroporphyrinogen III biosynthetic process"/>
    <property type="evidence" value="ECO:0007669"/>
    <property type="project" value="UniProtKB-UniRule"/>
</dbReference>
<evidence type="ECO:0000256" key="2">
    <source>
        <dbReference type="ARBA" id="ARBA00008133"/>
    </source>
</evidence>
<comment type="catalytic activity">
    <reaction evidence="8 9">
        <text>hydroxymethylbilane = uroporphyrinogen III + H2O</text>
        <dbReference type="Rhea" id="RHEA:18965"/>
        <dbReference type="ChEBI" id="CHEBI:15377"/>
        <dbReference type="ChEBI" id="CHEBI:57308"/>
        <dbReference type="ChEBI" id="CHEBI:57845"/>
        <dbReference type="EC" id="4.2.1.75"/>
    </reaction>
</comment>
<dbReference type="InterPro" id="IPR036108">
    <property type="entry name" value="4pyrrol_syn_uPrphyn_synt_sf"/>
</dbReference>
<evidence type="ECO:0000259" key="10">
    <source>
        <dbReference type="Pfam" id="PF02602"/>
    </source>
</evidence>
<organism evidence="11 12">
    <name type="scientific">Aggregatibacter segnis</name>
    <dbReference type="NCBI Taxonomy" id="739"/>
    <lineage>
        <taxon>Bacteria</taxon>
        <taxon>Pseudomonadati</taxon>
        <taxon>Pseudomonadota</taxon>
        <taxon>Gammaproteobacteria</taxon>
        <taxon>Pasteurellales</taxon>
        <taxon>Pasteurellaceae</taxon>
        <taxon>Aggregatibacter</taxon>
    </lineage>
</organism>
<dbReference type="Pfam" id="PF02602">
    <property type="entry name" value="HEM4"/>
    <property type="match status" value="1"/>
</dbReference>
<sequence>MAVLVTRPDERGEQLVEMLVKAGIVALHLPLFQITHGAELNELPARLAKLKPGDYVFAVSKNAVDFADKAIKNTGFKWRDDLSYFAVGKSTAQYFAAMTEMAVHYPTTQENSEGLLQLSMMQDLSEKTVLILRGNGGREFFAEQAQQRGGSIEIVECYRREPLVYNQAEQTSLCKRAGVQTIVVTSAEILTQLVDFVPQSEHNWLKSCHLITISERIAHLAQALDWQQVTVCPCSDNRTLLQTLLQCR</sequence>
<evidence type="ECO:0000256" key="5">
    <source>
        <dbReference type="ARBA" id="ARBA00023244"/>
    </source>
</evidence>
<comment type="caution">
    <text evidence="11">The sequence shown here is derived from an EMBL/GenBank/DDBJ whole genome shotgun (WGS) entry which is preliminary data.</text>
</comment>
<comment type="pathway">
    <text evidence="1 9">Porphyrin-containing compound metabolism; protoporphyrin-IX biosynthesis; coproporphyrinogen-III from 5-aminolevulinate: step 3/4.</text>
</comment>
<evidence type="ECO:0000256" key="4">
    <source>
        <dbReference type="ARBA" id="ARBA00023239"/>
    </source>
</evidence>
<reference evidence="11 12" key="1">
    <citation type="submission" date="2018-05" db="EMBL/GenBank/DDBJ databases">
        <title>Draft Genome Sequences for a Diverse set of 7 Haemophilus Species.</title>
        <authorList>
            <person name="Nichols M."/>
            <person name="Topaz N."/>
            <person name="Wang X."/>
            <person name="Wang X."/>
            <person name="Boxrud D."/>
        </authorList>
    </citation>
    <scope>NUCLEOTIDE SEQUENCE [LARGE SCALE GENOMIC DNA]</scope>
    <source>
        <strain evidence="11 12">C2001002503</strain>
    </source>
</reference>
<dbReference type="PANTHER" id="PTHR38042:SF1">
    <property type="entry name" value="UROPORPHYRINOGEN-III SYNTHASE, CHLOROPLASTIC"/>
    <property type="match status" value="1"/>
</dbReference>
<dbReference type="Proteomes" id="UP000253998">
    <property type="component" value="Unassembled WGS sequence"/>
</dbReference>
<dbReference type="Gene3D" id="3.40.50.10090">
    <property type="match status" value="2"/>
</dbReference>
<evidence type="ECO:0000256" key="8">
    <source>
        <dbReference type="ARBA" id="ARBA00048617"/>
    </source>
</evidence>
<dbReference type="EC" id="4.2.1.75" evidence="3 9"/>
<dbReference type="CDD" id="cd06578">
    <property type="entry name" value="HemD"/>
    <property type="match status" value="1"/>
</dbReference>
<accession>A0A8B2U5M7</accession>
<evidence type="ECO:0000313" key="12">
    <source>
        <dbReference type="Proteomes" id="UP000253998"/>
    </source>
</evidence>
<evidence type="ECO:0000256" key="7">
    <source>
        <dbReference type="ARBA" id="ARBA00040167"/>
    </source>
</evidence>
<proteinExistence type="inferred from homology"/>